<dbReference type="InterPro" id="IPR036864">
    <property type="entry name" value="Zn2-C6_fun-type_DNA-bd_sf"/>
</dbReference>
<evidence type="ECO:0000259" key="3">
    <source>
        <dbReference type="PROSITE" id="PS50048"/>
    </source>
</evidence>
<evidence type="ECO:0000313" key="4">
    <source>
        <dbReference type="EMBL" id="PKS12477.1"/>
    </source>
</evidence>
<keyword evidence="1" id="KW-0539">Nucleus</keyword>
<dbReference type="Proteomes" id="UP000233524">
    <property type="component" value="Unassembled WGS sequence"/>
</dbReference>
<dbReference type="Pfam" id="PF11951">
    <property type="entry name" value="Fungal_trans_2"/>
    <property type="match status" value="1"/>
</dbReference>
<keyword evidence="5" id="KW-1185">Reference proteome</keyword>
<evidence type="ECO:0000256" key="2">
    <source>
        <dbReference type="SAM" id="MobiDB-lite"/>
    </source>
</evidence>
<dbReference type="Pfam" id="PF00172">
    <property type="entry name" value="Zn_clus"/>
    <property type="match status" value="1"/>
</dbReference>
<dbReference type="PANTHER" id="PTHR38111:SF5">
    <property type="entry name" value="TRANSCRIPTION FACTOR DOMAIN-CONTAINING PROTEIN"/>
    <property type="match status" value="1"/>
</dbReference>
<gene>
    <name evidence="4" type="ORF">jhhlp_000683</name>
</gene>
<dbReference type="SMART" id="SM00066">
    <property type="entry name" value="GAL4"/>
    <property type="match status" value="1"/>
</dbReference>
<evidence type="ECO:0000256" key="1">
    <source>
        <dbReference type="ARBA" id="ARBA00023242"/>
    </source>
</evidence>
<name>A0A2N3NJ54_9PEZI</name>
<feature type="compositionally biased region" description="Low complexity" evidence="2">
    <location>
        <begin position="61"/>
        <end position="80"/>
    </location>
</feature>
<comment type="caution">
    <text evidence="4">The sequence shown here is derived from an EMBL/GenBank/DDBJ whole genome shotgun (WGS) entry which is preliminary data.</text>
</comment>
<dbReference type="CDD" id="cd00067">
    <property type="entry name" value="GAL4"/>
    <property type="match status" value="1"/>
</dbReference>
<dbReference type="GO" id="GO:0008270">
    <property type="term" value="F:zinc ion binding"/>
    <property type="evidence" value="ECO:0007669"/>
    <property type="project" value="InterPro"/>
</dbReference>
<dbReference type="OrthoDB" id="3525185at2759"/>
<feature type="domain" description="Zn(2)-C6 fungal-type" evidence="3">
    <location>
        <begin position="9"/>
        <end position="37"/>
    </location>
</feature>
<dbReference type="EMBL" id="NLAX01000003">
    <property type="protein sequence ID" value="PKS12477.1"/>
    <property type="molecule type" value="Genomic_DNA"/>
</dbReference>
<dbReference type="AlphaFoldDB" id="A0A2N3NJ54"/>
<organism evidence="4 5">
    <name type="scientific">Lomentospora prolificans</name>
    <dbReference type="NCBI Taxonomy" id="41688"/>
    <lineage>
        <taxon>Eukaryota</taxon>
        <taxon>Fungi</taxon>
        <taxon>Dikarya</taxon>
        <taxon>Ascomycota</taxon>
        <taxon>Pezizomycotina</taxon>
        <taxon>Sordariomycetes</taxon>
        <taxon>Hypocreomycetidae</taxon>
        <taxon>Microascales</taxon>
        <taxon>Microascaceae</taxon>
        <taxon>Lomentospora</taxon>
    </lineage>
</organism>
<dbReference type="PANTHER" id="PTHR38111">
    <property type="entry name" value="ZN(2)-C6 FUNGAL-TYPE DOMAIN-CONTAINING PROTEIN-RELATED"/>
    <property type="match status" value="1"/>
</dbReference>
<dbReference type="Gene3D" id="4.10.240.10">
    <property type="entry name" value="Zn(2)-C6 fungal-type DNA-binding domain"/>
    <property type="match status" value="1"/>
</dbReference>
<dbReference type="InterPro" id="IPR021858">
    <property type="entry name" value="Fun_TF"/>
</dbReference>
<dbReference type="SUPFAM" id="SSF57701">
    <property type="entry name" value="Zn2/Cys6 DNA-binding domain"/>
    <property type="match status" value="1"/>
</dbReference>
<protein>
    <recommendedName>
        <fullName evidence="3">Zn(2)-C6 fungal-type domain-containing protein</fullName>
    </recommendedName>
</protein>
<dbReference type="GO" id="GO:0000981">
    <property type="term" value="F:DNA-binding transcription factor activity, RNA polymerase II-specific"/>
    <property type="evidence" value="ECO:0007669"/>
    <property type="project" value="InterPro"/>
</dbReference>
<dbReference type="InParanoid" id="A0A2N3NJ54"/>
<dbReference type="PROSITE" id="PS50048">
    <property type="entry name" value="ZN2_CY6_FUNGAL_2"/>
    <property type="match status" value="1"/>
</dbReference>
<dbReference type="VEuPathDB" id="FungiDB:jhhlp_000683"/>
<dbReference type="InterPro" id="IPR001138">
    <property type="entry name" value="Zn2Cys6_DnaBD"/>
</dbReference>
<accession>A0A2N3NJ54</accession>
<reference evidence="4 5" key="1">
    <citation type="journal article" date="2017" name="G3 (Bethesda)">
        <title>First Draft Genome Sequence of the Pathogenic Fungus Lomentospora prolificans (Formerly Scedosporium prolificans).</title>
        <authorList>
            <person name="Luo R."/>
            <person name="Zimin A."/>
            <person name="Workman R."/>
            <person name="Fan Y."/>
            <person name="Pertea G."/>
            <person name="Grossman N."/>
            <person name="Wear M.P."/>
            <person name="Jia B."/>
            <person name="Miller H."/>
            <person name="Casadevall A."/>
            <person name="Timp W."/>
            <person name="Zhang S.X."/>
            <person name="Salzberg S.L."/>
        </authorList>
    </citation>
    <scope>NUCLEOTIDE SEQUENCE [LARGE SCALE GENOMIC DNA]</scope>
    <source>
        <strain evidence="4 5">JHH-5317</strain>
    </source>
</reference>
<dbReference type="InterPro" id="IPR053178">
    <property type="entry name" value="Osmoadaptation_assoc"/>
</dbReference>
<sequence>MVGVPSSKGCILCVKRRVRCDQARPACQRCVKYGAECPGYDRALKFVTEKPSKRPVPAPKPSASSSASSAESSKSSTPVSDVLTKRPPGVLQFELNPGRMQILVPLAQGIWSMRQDIEFLHFWPWLEGILDRLGAKPTLDSATCSLILHIEGKQMGNEALVARARTSYLHALAALQRALKHPTEWKTSETLCSAILLCLYESFAGTTNPSNWMNHAKGVGRLMQLRGPNAHYSDWDIAMITIFRGLSIMYAFFTAEDCFLVKKEWRDVWASRGHAPYDELVDRFWFCLALCPSVVRQAQILRKMSRSSISVDQEAIDAVTRQTLELRERFVDWYTMLTKYLPPPNEVPSQDSRFPYSTMFIFPSVWVGTLFMGYWSSMLLIQQILGEWTDVEFEESNSELLEKIFKSVEFTSKGFMGPYRVGYAMRISLEFANEEQKEWIRRLLSELSDGFAATSPTPGPGLPRPIIREIPIR</sequence>
<evidence type="ECO:0000313" key="5">
    <source>
        <dbReference type="Proteomes" id="UP000233524"/>
    </source>
</evidence>
<feature type="region of interest" description="Disordered" evidence="2">
    <location>
        <begin position="48"/>
        <end position="83"/>
    </location>
</feature>
<proteinExistence type="predicted"/>
<dbReference type="STRING" id="41688.A0A2N3NJ54"/>